<evidence type="ECO:0000256" key="3">
    <source>
        <dbReference type="ARBA" id="ARBA00022741"/>
    </source>
</evidence>
<keyword evidence="3 8" id="KW-0547">Nucleotide-binding</keyword>
<evidence type="ECO:0000259" key="10">
    <source>
        <dbReference type="PROSITE" id="PS50011"/>
    </source>
</evidence>
<keyword evidence="2" id="KW-0808">Transferase</keyword>
<dbReference type="PROSITE" id="PS50011">
    <property type="entry name" value="PROTEIN_KINASE_DOM"/>
    <property type="match status" value="1"/>
</dbReference>
<reference evidence="11" key="1">
    <citation type="submission" date="2014-12" db="EMBL/GenBank/DDBJ databases">
        <title>Insight into the proteome of Arion vulgaris.</title>
        <authorList>
            <person name="Aradska J."/>
            <person name="Bulat T."/>
            <person name="Smidak R."/>
            <person name="Sarate P."/>
            <person name="Gangsoo J."/>
            <person name="Sialana F."/>
            <person name="Bilban M."/>
            <person name="Lubec G."/>
        </authorList>
    </citation>
    <scope>NUCLEOTIDE SEQUENCE</scope>
    <source>
        <tissue evidence="11">Skin</tissue>
    </source>
</reference>
<keyword evidence="4" id="KW-0418">Kinase</keyword>
<dbReference type="AlphaFoldDB" id="A0A0B6Z723"/>
<keyword evidence="1" id="KW-0723">Serine/threonine-protein kinase</keyword>
<dbReference type="PROSITE" id="PS00107">
    <property type="entry name" value="PROTEIN_KINASE_ATP"/>
    <property type="match status" value="1"/>
</dbReference>
<feature type="domain" description="Protein kinase" evidence="10">
    <location>
        <begin position="65"/>
        <end position="94"/>
    </location>
</feature>
<evidence type="ECO:0000256" key="4">
    <source>
        <dbReference type="ARBA" id="ARBA00022777"/>
    </source>
</evidence>
<comment type="catalytic activity">
    <reaction evidence="7">
        <text>L-seryl-[protein] + ATP = O-phospho-L-seryl-[protein] + ADP + H(+)</text>
        <dbReference type="Rhea" id="RHEA:17989"/>
        <dbReference type="Rhea" id="RHEA-COMP:9863"/>
        <dbReference type="Rhea" id="RHEA-COMP:11604"/>
        <dbReference type="ChEBI" id="CHEBI:15378"/>
        <dbReference type="ChEBI" id="CHEBI:29999"/>
        <dbReference type="ChEBI" id="CHEBI:30616"/>
        <dbReference type="ChEBI" id="CHEBI:83421"/>
        <dbReference type="ChEBI" id="CHEBI:456216"/>
        <dbReference type="EC" id="2.7.11.1"/>
    </reaction>
</comment>
<dbReference type="InterPro" id="IPR011009">
    <property type="entry name" value="Kinase-like_dom_sf"/>
</dbReference>
<evidence type="ECO:0000256" key="8">
    <source>
        <dbReference type="PIRSR" id="PIRSR630616-2"/>
    </source>
</evidence>
<protein>
    <recommendedName>
        <fullName evidence="10">Protein kinase domain-containing protein</fullName>
    </recommendedName>
</protein>
<keyword evidence="5 8" id="KW-0067">ATP-binding</keyword>
<evidence type="ECO:0000256" key="6">
    <source>
        <dbReference type="ARBA" id="ARBA00047899"/>
    </source>
</evidence>
<sequence length="94" mass="10345">MESNSCVLKPNVPSAPLTDNVSTTKLPFQMSVEKDKCTSGVSQQGENEKINFSGTGTCKWSLADFDIRRPLGKGKFGNVYLAREKKSKYIVALK</sequence>
<dbReference type="Gene3D" id="3.30.200.20">
    <property type="entry name" value="Phosphorylase Kinase, domain 1"/>
    <property type="match status" value="1"/>
</dbReference>
<dbReference type="PANTHER" id="PTHR24350">
    <property type="entry name" value="SERINE/THREONINE-PROTEIN KINASE IAL-RELATED"/>
    <property type="match status" value="1"/>
</dbReference>
<dbReference type="SUPFAM" id="SSF56112">
    <property type="entry name" value="Protein kinase-like (PK-like)"/>
    <property type="match status" value="1"/>
</dbReference>
<dbReference type="GO" id="GO:0004674">
    <property type="term" value="F:protein serine/threonine kinase activity"/>
    <property type="evidence" value="ECO:0007669"/>
    <property type="project" value="UniProtKB-KW"/>
</dbReference>
<feature type="non-terminal residue" evidence="11">
    <location>
        <position position="94"/>
    </location>
</feature>
<evidence type="ECO:0000313" key="11">
    <source>
        <dbReference type="EMBL" id="CEK64404.1"/>
    </source>
</evidence>
<feature type="binding site" evidence="8 9">
    <location>
        <position position="94"/>
    </location>
    <ligand>
        <name>ATP</name>
        <dbReference type="ChEBI" id="CHEBI:30616"/>
    </ligand>
</feature>
<dbReference type="InterPro" id="IPR017441">
    <property type="entry name" value="Protein_kinase_ATP_BS"/>
</dbReference>
<dbReference type="InterPro" id="IPR000719">
    <property type="entry name" value="Prot_kinase_dom"/>
</dbReference>
<proteinExistence type="predicted"/>
<evidence type="ECO:0000256" key="2">
    <source>
        <dbReference type="ARBA" id="ARBA00022679"/>
    </source>
</evidence>
<feature type="binding site" evidence="8">
    <location>
        <position position="75"/>
    </location>
    <ligand>
        <name>ATP</name>
        <dbReference type="ChEBI" id="CHEBI:30616"/>
    </ligand>
</feature>
<evidence type="ECO:0000256" key="7">
    <source>
        <dbReference type="ARBA" id="ARBA00048679"/>
    </source>
</evidence>
<dbReference type="EMBL" id="HACG01017539">
    <property type="protein sequence ID" value="CEK64404.1"/>
    <property type="molecule type" value="Transcribed_RNA"/>
</dbReference>
<evidence type="ECO:0000256" key="9">
    <source>
        <dbReference type="PROSITE-ProRule" id="PRU10141"/>
    </source>
</evidence>
<evidence type="ECO:0000256" key="1">
    <source>
        <dbReference type="ARBA" id="ARBA00022527"/>
    </source>
</evidence>
<comment type="catalytic activity">
    <reaction evidence="6">
        <text>L-threonyl-[protein] + ATP = O-phospho-L-threonyl-[protein] + ADP + H(+)</text>
        <dbReference type="Rhea" id="RHEA:46608"/>
        <dbReference type="Rhea" id="RHEA-COMP:11060"/>
        <dbReference type="Rhea" id="RHEA-COMP:11605"/>
        <dbReference type="ChEBI" id="CHEBI:15378"/>
        <dbReference type="ChEBI" id="CHEBI:30013"/>
        <dbReference type="ChEBI" id="CHEBI:30616"/>
        <dbReference type="ChEBI" id="CHEBI:61977"/>
        <dbReference type="ChEBI" id="CHEBI:456216"/>
        <dbReference type="EC" id="2.7.11.1"/>
    </reaction>
</comment>
<name>A0A0B6Z723_9EUPU</name>
<dbReference type="InterPro" id="IPR030616">
    <property type="entry name" value="Aur-like"/>
</dbReference>
<organism evidence="11">
    <name type="scientific">Arion vulgaris</name>
    <dbReference type="NCBI Taxonomy" id="1028688"/>
    <lineage>
        <taxon>Eukaryota</taxon>
        <taxon>Metazoa</taxon>
        <taxon>Spiralia</taxon>
        <taxon>Lophotrochozoa</taxon>
        <taxon>Mollusca</taxon>
        <taxon>Gastropoda</taxon>
        <taxon>Heterobranchia</taxon>
        <taxon>Euthyneura</taxon>
        <taxon>Panpulmonata</taxon>
        <taxon>Eupulmonata</taxon>
        <taxon>Stylommatophora</taxon>
        <taxon>Helicina</taxon>
        <taxon>Arionoidea</taxon>
        <taxon>Arionidae</taxon>
        <taxon>Arion</taxon>
    </lineage>
</organism>
<gene>
    <name evidence="11" type="primary">ORF51659</name>
</gene>
<accession>A0A0B6Z723</accession>
<dbReference type="GO" id="GO:0005524">
    <property type="term" value="F:ATP binding"/>
    <property type="evidence" value="ECO:0007669"/>
    <property type="project" value="UniProtKB-UniRule"/>
</dbReference>
<evidence type="ECO:0000256" key="5">
    <source>
        <dbReference type="ARBA" id="ARBA00022840"/>
    </source>
</evidence>